<dbReference type="RefSeq" id="XP_056474197.1">
    <property type="nucleotide sequence ID" value="XM_056618038.1"/>
</dbReference>
<protein>
    <recommendedName>
        <fullName evidence="9">Xylanolytic transcriptional activator regulatory domain-containing protein</fullName>
    </recommendedName>
</protein>
<dbReference type="Proteomes" id="UP001149074">
    <property type="component" value="Unassembled WGS sequence"/>
</dbReference>
<dbReference type="GO" id="GO:0045944">
    <property type="term" value="P:positive regulation of transcription by RNA polymerase II"/>
    <property type="evidence" value="ECO:0007669"/>
    <property type="project" value="TreeGrafter"/>
</dbReference>
<dbReference type="EMBL" id="JAPQKI010000005">
    <property type="protein sequence ID" value="KAJ5098543.1"/>
    <property type="molecule type" value="Genomic_DNA"/>
</dbReference>
<reference evidence="10" key="2">
    <citation type="journal article" date="2023" name="IMA Fungus">
        <title>Comparative genomic study of the Penicillium genus elucidates a diverse pangenome and 15 lateral gene transfer events.</title>
        <authorList>
            <person name="Petersen C."/>
            <person name="Sorensen T."/>
            <person name="Nielsen M.R."/>
            <person name="Sondergaard T.E."/>
            <person name="Sorensen J.L."/>
            <person name="Fitzpatrick D.A."/>
            <person name="Frisvad J.C."/>
            <person name="Nielsen K.L."/>
        </authorList>
    </citation>
    <scope>NUCLEOTIDE SEQUENCE</scope>
    <source>
        <strain evidence="10">IBT 30761</strain>
    </source>
</reference>
<dbReference type="GO" id="GO:0043565">
    <property type="term" value="F:sequence-specific DNA binding"/>
    <property type="evidence" value="ECO:0007669"/>
    <property type="project" value="TreeGrafter"/>
</dbReference>
<keyword evidence="4" id="KW-0805">Transcription regulation</keyword>
<feature type="domain" description="Xylanolytic transcriptional activator regulatory" evidence="9">
    <location>
        <begin position="186"/>
        <end position="444"/>
    </location>
</feature>
<evidence type="ECO:0000256" key="6">
    <source>
        <dbReference type="ARBA" id="ARBA00023163"/>
    </source>
</evidence>
<evidence type="ECO:0000256" key="5">
    <source>
        <dbReference type="ARBA" id="ARBA00023125"/>
    </source>
</evidence>
<evidence type="ECO:0000313" key="11">
    <source>
        <dbReference type="Proteomes" id="UP001149074"/>
    </source>
</evidence>
<keyword evidence="7" id="KW-0539">Nucleus</keyword>
<dbReference type="OrthoDB" id="189997at2759"/>
<dbReference type="PANTHER" id="PTHR47782">
    <property type="entry name" value="ZN(II)2CYS6 TRANSCRIPTION FACTOR (EUROFUNG)-RELATED"/>
    <property type="match status" value="1"/>
</dbReference>
<dbReference type="GO" id="GO:0008270">
    <property type="term" value="F:zinc ion binding"/>
    <property type="evidence" value="ECO:0007669"/>
    <property type="project" value="InterPro"/>
</dbReference>
<feature type="region of interest" description="Disordered" evidence="8">
    <location>
        <begin position="35"/>
        <end position="80"/>
    </location>
</feature>
<evidence type="ECO:0000256" key="2">
    <source>
        <dbReference type="ARBA" id="ARBA00022723"/>
    </source>
</evidence>
<dbReference type="GO" id="GO:0005634">
    <property type="term" value="C:nucleus"/>
    <property type="evidence" value="ECO:0007669"/>
    <property type="project" value="UniProtKB-SubCell"/>
</dbReference>
<dbReference type="GO" id="GO:0000981">
    <property type="term" value="F:DNA-binding transcription factor activity, RNA polymerase II-specific"/>
    <property type="evidence" value="ECO:0007669"/>
    <property type="project" value="TreeGrafter"/>
</dbReference>
<evidence type="ECO:0000256" key="1">
    <source>
        <dbReference type="ARBA" id="ARBA00004123"/>
    </source>
</evidence>
<dbReference type="GeneID" id="81357017"/>
<evidence type="ECO:0000256" key="8">
    <source>
        <dbReference type="SAM" id="MobiDB-lite"/>
    </source>
</evidence>
<evidence type="ECO:0000256" key="4">
    <source>
        <dbReference type="ARBA" id="ARBA00023015"/>
    </source>
</evidence>
<evidence type="ECO:0000313" key="10">
    <source>
        <dbReference type="EMBL" id="KAJ5098543.1"/>
    </source>
</evidence>
<accession>A0A9W9FE34</accession>
<dbReference type="PANTHER" id="PTHR47782:SF12">
    <property type="entry name" value="ZN(II)2CYS6 TRANSCRIPTION FACTOR (EUROFUNG)"/>
    <property type="match status" value="1"/>
</dbReference>
<dbReference type="InterPro" id="IPR052202">
    <property type="entry name" value="Yeast_MetPath_Reg"/>
</dbReference>
<evidence type="ECO:0000256" key="7">
    <source>
        <dbReference type="ARBA" id="ARBA00023242"/>
    </source>
</evidence>
<name>A0A9W9FE34_9EURO</name>
<sequence>MSLVQRQATLREMHAGRQRYTRLLEDKVAELEAQSLDAGQNGSFARQTSPQSSLARGERPEHHPHSVPTPNTPGIIPPSFQLNEGLSGVENRTAERFAVPTCADSNIPFSSPLDATMSNTSLDIDDRCGHSSLFVNILAALTTGNPCGIPITSDEPLRDVRISTAAPSGLLKRTFCLSDDIGDALIDIYLQRVNPRYPFLHVDTFIGWYKSWKNIRFKDPTADQKDRWMDFFVVMVQAVSILLTPQVSQSSICTSQTLYNMAMKFLPFIFIKSDPILSVQAYLLLTLHALHSPSSHMIVSMVSATMRHCAINQLHLAENEPKVPFPSFSLEVQIRRRVFWSAYALDRLISWIYHIPNNLIDEHITVEMFSNVEDTHLYLDTTEMDQDVAASLPQRTRISPALHLIRCRCIQSRIVSTMMRSDFSKINSSPAWREHMLEELEAWRTQLQRLSHRTSRGYLSDRWVGMAYNYTILLLHQPTKQNVCGMFGDRSVRASVQIMLTFREFQKDRQTAQLWPGLLSQFNVGLTFLYCFWATPVQYRTSAYKTREASEALRACSISLAILAERWVQAEPLRDVFEILAKEIPLKETIHDDSFPRPMAPESVAQINSQIDWIRSVVKNRGVLRMLEEMITEEFPSSHVEQTERRTIESTLAHDTGEHLCPEHCSLFPGTVFHNPITSAGDIPGEYNAAFDDTLIFPALFGSVEF</sequence>
<dbReference type="InterPro" id="IPR007219">
    <property type="entry name" value="XnlR_reg_dom"/>
</dbReference>
<gene>
    <name evidence="10" type="ORF">N7532_005544</name>
</gene>
<keyword evidence="5" id="KW-0238">DNA-binding</keyword>
<keyword evidence="3" id="KW-0862">Zinc</keyword>
<dbReference type="GO" id="GO:0006351">
    <property type="term" value="P:DNA-templated transcription"/>
    <property type="evidence" value="ECO:0007669"/>
    <property type="project" value="InterPro"/>
</dbReference>
<feature type="compositionally biased region" description="Polar residues" evidence="8">
    <location>
        <begin position="37"/>
        <end position="54"/>
    </location>
</feature>
<evidence type="ECO:0000259" key="9">
    <source>
        <dbReference type="Pfam" id="PF04082"/>
    </source>
</evidence>
<comment type="caution">
    <text evidence="10">The sequence shown here is derived from an EMBL/GenBank/DDBJ whole genome shotgun (WGS) entry which is preliminary data.</text>
</comment>
<keyword evidence="11" id="KW-1185">Reference proteome</keyword>
<evidence type="ECO:0000256" key="3">
    <source>
        <dbReference type="ARBA" id="ARBA00022833"/>
    </source>
</evidence>
<comment type="subcellular location">
    <subcellularLocation>
        <location evidence="1">Nucleus</location>
    </subcellularLocation>
</comment>
<dbReference type="CDD" id="cd12148">
    <property type="entry name" value="fungal_TF_MHR"/>
    <property type="match status" value="1"/>
</dbReference>
<dbReference type="AlphaFoldDB" id="A0A9W9FE34"/>
<keyword evidence="6" id="KW-0804">Transcription</keyword>
<keyword evidence="2" id="KW-0479">Metal-binding</keyword>
<organism evidence="10 11">
    <name type="scientific">Penicillium argentinense</name>
    <dbReference type="NCBI Taxonomy" id="1131581"/>
    <lineage>
        <taxon>Eukaryota</taxon>
        <taxon>Fungi</taxon>
        <taxon>Dikarya</taxon>
        <taxon>Ascomycota</taxon>
        <taxon>Pezizomycotina</taxon>
        <taxon>Eurotiomycetes</taxon>
        <taxon>Eurotiomycetidae</taxon>
        <taxon>Eurotiales</taxon>
        <taxon>Aspergillaceae</taxon>
        <taxon>Penicillium</taxon>
    </lineage>
</organism>
<reference evidence="10" key="1">
    <citation type="submission" date="2022-11" db="EMBL/GenBank/DDBJ databases">
        <authorList>
            <person name="Petersen C."/>
        </authorList>
    </citation>
    <scope>NUCLEOTIDE SEQUENCE</scope>
    <source>
        <strain evidence="10">IBT 30761</strain>
    </source>
</reference>
<dbReference type="Pfam" id="PF04082">
    <property type="entry name" value="Fungal_trans"/>
    <property type="match status" value="1"/>
</dbReference>
<proteinExistence type="predicted"/>